<feature type="compositionally biased region" description="Low complexity" evidence="1">
    <location>
        <begin position="54"/>
        <end position="65"/>
    </location>
</feature>
<organism evidence="2 3">
    <name type="scientific">Gluconobacter cerinus</name>
    <dbReference type="NCBI Taxonomy" id="38307"/>
    <lineage>
        <taxon>Bacteria</taxon>
        <taxon>Pseudomonadati</taxon>
        <taxon>Pseudomonadota</taxon>
        <taxon>Alphaproteobacteria</taxon>
        <taxon>Acetobacterales</taxon>
        <taxon>Acetobacteraceae</taxon>
        <taxon>Gluconobacter</taxon>
    </lineage>
</organism>
<dbReference type="EMBL" id="LUTU01000017">
    <property type="protein sequence ID" value="OAJ66365.1"/>
    <property type="molecule type" value="Genomic_DNA"/>
</dbReference>
<dbReference type="PATRIC" id="fig|38307.3.peg.3184"/>
<dbReference type="CDD" id="cd16431">
    <property type="entry name" value="IcmE"/>
    <property type="match status" value="1"/>
</dbReference>
<protein>
    <submittedName>
        <fullName evidence="2">DotG</fullName>
    </submittedName>
</protein>
<dbReference type="InterPro" id="IPR049855">
    <property type="entry name" value="DotG/IcmE-like_C"/>
</dbReference>
<dbReference type="AlphaFoldDB" id="A0A1B6VGM2"/>
<feature type="region of interest" description="Disordered" evidence="1">
    <location>
        <begin position="47"/>
        <end position="171"/>
    </location>
</feature>
<name>A0A1B6VGM2_9PROT</name>
<evidence type="ECO:0000313" key="3">
    <source>
        <dbReference type="Proteomes" id="UP000077786"/>
    </source>
</evidence>
<feature type="region of interest" description="Disordered" evidence="1">
    <location>
        <begin position="198"/>
        <end position="231"/>
    </location>
</feature>
<reference evidence="2 3" key="1">
    <citation type="submission" date="2016-03" db="EMBL/GenBank/DDBJ databases">
        <title>Draft genome sequence of Gluconobacter cerinus strain CECT 9110.</title>
        <authorList>
            <person name="Sainz F."/>
            <person name="Mas A."/>
            <person name="Torija M.J."/>
        </authorList>
    </citation>
    <scope>NUCLEOTIDE SEQUENCE [LARGE SCALE GENOMIC DNA]</scope>
    <source>
        <strain evidence="2 3">CECT 9110</strain>
    </source>
</reference>
<dbReference type="Proteomes" id="UP000077786">
    <property type="component" value="Unassembled WGS sequence"/>
</dbReference>
<sequence length="417" mass="43243">MSEAHPEPAASASGLATSFKASRRPAFAAAGLLVFAAGGWYMMSHGSTPKPKSAALQTPTLAPPAGGNNHSDKLDNATLEKEKADADAARASGRSFASALTTNRPLGDDKAPLLGRMPGTGSATTAGVMPPGTPRPVPPPPPAINQFTRAPEGTKTASERPASRERLPGELSEAQEVELLAAWSGRPASLDMELPAETAAAGGHRQDSTSFTQEPQASSSGGTGSQQNVATVKPSTHRLLAAGRGVYGHFVLGINSDYPGTPVLIEIDSGPLTHDRLSGSFERKDERLVIKFDKLMIGDSDPLPVSAYAVAPDTMETGLASEVHEHLPTRIFLPAAAAFVEGLGNAMQNSNTNSVTSGLGVSSFTHLTLPQQLGVAAGRAGQEMGQILQKQTPQNPTVLIHKDDPIGVIFAEPVDAP</sequence>
<evidence type="ECO:0000256" key="1">
    <source>
        <dbReference type="SAM" id="MobiDB-lite"/>
    </source>
</evidence>
<gene>
    <name evidence="2" type="ORF">A0123_03042</name>
</gene>
<comment type="caution">
    <text evidence="2">The sequence shown here is derived from an EMBL/GenBank/DDBJ whole genome shotgun (WGS) entry which is preliminary data.</text>
</comment>
<proteinExistence type="predicted"/>
<dbReference type="RefSeq" id="WP_064275465.1">
    <property type="nucleotide sequence ID" value="NZ_LUTU01000017.1"/>
</dbReference>
<feature type="compositionally biased region" description="Basic and acidic residues" evidence="1">
    <location>
        <begin position="70"/>
        <end position="88"/>
    </location>
</feature>
<feature type="compositionally biased region" description="Low complexity" evidence="1">
    <location>
        <begin position="89"/>
        <end position="99"/>
    </location>
</feature>
<accession>A0A1B6VGM2</accession>
<feature type="compositionally biased region" description="Pro residues" evidence="1">
    <location>
        <begin position="131"/>
        <end position="143"/>
    </location>
</feature>
<feature type="compositionally biased region" description="Basic and acidic residues" evidence="1">
    <location>
        <begin position="157"/>
        <end position="168"/>
    </location>
</feature>
<evidence type="ECO:0000313" key="2">
    <source>
        <dbReference type="EMBL" id="OAJ66365.1"/>
    </source>
</evidence>